<keyword evidence="5" id="KW-0997">Cell inner membrane</keyword>
<keyword evidence="7 13" id="KW-0812">Transmembrane</keyword>
<comment type="subcellular location">
    <subcellularLocation>
        <location evidence="1">Cell inner membrane</location>
        <topology evidence="1">Multi-pass membrane protein</topology>
    </subcellularLocation>
</comment>
<evidence type="ECO:0000256" key="4">
    <source>
        <dbReference type="ARBA" id="ARBA00022475"/>
    </source>
</evidence>
<dbReference type="GO" id="GO:0046872">
    <property type="term" value="F:metal ion binding"/>
    <property type="evidence" value="ECO:0007669"/>
    <property type="project" value="UniProtKB-KW"/>
</dbReference>
<evidence type="ECO:0000256" key="10">
    <source>
        <dbReference type="ARBA" id="ARBA00023065"/>
    </source>
</evidence>
<feature type="binding site" evidence="12">
    <location>
        <position position="325"/>
    </location>
    <ligand>
        <name>K(+)</name>
        <dbReference type="ChEBI" id="CHEBI:29103"/>
    </ligand>
</feature>
<feature type="transmembrane region" description="Helical" evidence="13">
    <location>
        <begin position="280"/>
        <end position="298"/>
    </location>
</feature>
<gene>
    <name evidence="14" type="ORF">SAMN06265827_13722</name>
</gene>
<evidence type="ECO:0000256" key="11">
    <source>
        <dbReference type="ARBA" id="ARBA00023136"/>
    </source>
</evidence>
<feature type="binding site" evidence="12">
    <location>
        <position position="220"/>
    </location>
    <ligand>
        <name>K(+)</name>
        <dbReference type="ChEBI" id="CHEBI:29103"/>
    </ligand>
</feature>
<keyword evidence="12" id="KW-0479">Metal-binding</keyword>
<dbReference type="Proteomes" id="UP000219573">
    <property type="component" value="Unassembled WGS sequence"/>
</dbReference>
<evidence type="ECO:0000256" key="12">
    <source>
        <dbReference type="PIRSR" id="PIRSR006247-1"/>
    </source>
</evidence>
<evidence type="ECO:0000256" key="3">
    <source>
        <dbReference type="ARBA" id="ARBA00022448"/>
    </source>
</evidence>
<evidence type="ECO:0000256" key="5">
    <source>
        <dbReference type="ARBA" id="ARBA00022519"/>
    </source>
</evidence>
<proteinExistence type="inferred from homology"/>
<evidence type="ECO:0000256" key="8">
    <source>
        <dbReference type="ARBA" id="ARBA00022958"/>
    </source>
</evidence>
<feature type="transmembrane region" description="Helical" evidence="13">
    <location>
        <begin position="183"/>
        <end position="207"/>
    </location>
</feature>
<dbReference type="PIRSF" id="PIRSF006247">
    <property type="entry name" value="TrkH"/>
    <property type="match status" value="1"/>
</dbReference>
<feature type="transmembrane region" description="Helical" evidence="13">
    <location>
        <begin position="344"/>
        <end position="369"/>
    </location>
</feature>
<dbReference type="RefSeq" id="WP_308871189.1">
    <property type="nucleotide sequence ID" value="NZ_OBDZ01000037.1"/>
</dbReference>
<name>A0A285IBQ2_9FIRM</name>
<feature type="transmembrane region" description="Helical" evidence="13">
    <location>
        <begin position="71"/>
        <end position="94"/>
    </location>
</feature>
<evidence type="ECO:0000256" key="7">
    <source>
        <dbReference type="ARBA" id="ARBA00022692"/>
    </source>
</evidence>
<dbReference type="GO" id="GO:0015379">
    <property type="term" value="F:potassium:chloride symporter activity"/>
    <property type="evidence" value="ECO:0007669"/>
    <property type="project" value="InterPro"/>
</dbReference>
<feature type="transmembrane region" description="Helical" evidence="13">
    <location>
        <begin position="242"/>
        <end position="260"/>
    </location>
</feature>
<dbReference type="PANTHER" id="PTHR32024:SF2">
    <property type="entry name" value="TRK SYSTEM POTASSIUM UPTAKE PROTEIN TRKG-RELATED"/>
    <property type="match status" value="1"/>
</dbReference>
<evidence type="ECO:0000256" key="1">
    <source>
        <dbReference type="ARBA" id="ARBA00004429"/>
    </source>
</evidence>
<keyword evidence="9 13" id="KW-1133">Transmembrane helix</keyword>
<keyword evidence="8 12" id="KW-0630">Potassium</keyword>
<dbReference type="GO" id="GO:0005886">
    <property type="term" value="C:plasma membrane"/>
    <property type="evidence" value="ECO:0007669"/>
    <property type="project" value="UniProtKB-SubCell"/>
</dbReference>
<evidence type="ECO:0000313" key="15">
    <source>
        <dbReference type="Proteomes" id="UP000219573"/>
    </source>
</evidence>
<keyword evidence="4" id="KW-1003">Cell membrane</keyword>
<dbReference type="InterPro" id="IPR003445">
    <property type="entry name" value="Cat_transpt"/>
</dbReference>
<feature type="transmembrane region" description="Helical" evidence="13">
    <location>
        <begin position="128"/>
        <end position="151"/>
    </location>
</feature>
<dbReference type="STRING" id="1413210.U472_12885"/>
<feature type="binding site" evidence="12">
    <location>
        <position position="445"/>
    </location>
    <ligand>
        <name>K(+)</name>
        <dbReference type="ChEBI" id="CHEBI:29103"/>
    </ligand>
</feature>
<feature type="binding site" evidence="12">
    <location>
        <position position="111"/>
    </location>
    <ligand>
        <name>K(+)</name>
        <dbReference type="ChEBI" id="CHEBI:29103"/>
    </ligand>
</feature>
<dbReference type="AlphaFoldDB" id="A0A285IBQ2"/>
<evidence type="ECO:0000313" key="14">
    <source>
        <dbReference type="EMBL" id="SNY45217.1"/>
    </source>
</evidence>
<organism evidence="14 15">
    <name type="scientific">Orenia metallireducens</name>
    <dbReference type="NCBI Taxonomy" id="1413210"/>
    <lineage>
        <taxon>Bacteria</taxon>
        <taxon>Bacillati</taxon>
        <taxon>Bacillota</taxon>
        <taxon>Clostridia</taxon>
        <taxon>Halanaerobiales</taxon>
        <taxon>Halobacteroidaceae</taxon>
        <taxon>Orenia</taxon>
    </lineage>
</organism>
<feature type="transmembrane region" description="Helical" evidence="13">
    <location>
        <begin position="40"/>
        <end position="59"/>
    </location>
</feature>
<comment type="similarity">
    <text evidence="2">Belongs to the TrkH potassium transport family.</text>
</comment>
<accession>A0A285IBQ2</accession>
<protein>
    <submittedName>
        <fullName evidence="14">Trk system potassium uptake protein TrkH</fullName>
    </submittedName>
</protein>
<keyword evidence="15" id="KW-1185">Reference proteome</keyword>
<feature type="binding site" evidence="12">
    <location>
        <position position="112"/>
    </location>
    <ligand>
        <name>K(+)</name>
        <dbReference type="ChEBI" id="CHEBI:29103"/>
    </ligand>
</feature>
<feature type="transmembrane region" description="Helical" evidence="13">
    <location>
        <begin position="433"/>
        <end position="453"/>
    </location>
</feature>
<evidence type="ECO:0000256" key="13">
    <source>
        <dbReference type="SAM" id="Phobius"/>
    </source>
</evidence>
<dbReference type="InterPro" id="IPR004772">
    <property type="entry name" value="TrkH"/>
</dbReference>
<reference evidence="15" key="1">
    <citation type="submission" date="2017-09" db="EMBL/GenBank/DDBJ databases">
        <authorList>
            <person name="Varghese N."/>
            <person name="Submissions S."/>
        </authorList>
    </citation>
    <scope>NUCLEOTIDE SEQUENCE [LARGE SCALE GENOMIC DNA]</scope>
    <source>
        <strain evidence="15">MSL47</strain>
    </source>
</reference>
<sequence>MLKNSKLKTIISLLGSLLVLLGVVLFIPIIVSTIYRDGLLKAYLIPAIFSLLMGLATRFKAREDDISPSTGMLVCALGWIVISMIGAIPFYLALDYSYIDTLFETVSGFTTTGITVFSGLSQMPKSILFWRCLIQWFGGLGFLTFFLVVTFRGQSGLFQLFTAESHKINMSRPVPNIFKTIKILWGIYIGFTVIEVLILKVLGLNFFDALTHSFTTLSTGGFSNYDQSIAYFKQAGYTYYQAIEYIIILFMTLGGINFLVHYKVLTGKISELWEGIEMKYFWGIIAGISSLIILDHYIQFPFAFVKLEEVIRKTLFQVVSVITTTGYATEDINSVFFPALAKQLLLILMLLGGCVGSTSGGIKLIRVAILNKLFKREIKKVYYPERAVLPVVVDKNVIPDSEIFRIVALVFGWLLLILIGGAITAIFSDLEPWNAFSGIFSALGNIGPFYFSVAKMQGLSDGIKITYIIAMLAGRLEILPIFVIFNKGAWRD</sequence>
<keyword evidence="3" id="KW-0813">Transport</keyword>
<evidence type="ECO:0000256" key="2">
    <source>
        <dbReference type="ARBA" id="ARBA00009137"/>
    </source>
</evidence>
<feature type="transmembrane region" description="Helical" evidence="13">
    <location>
        <begin position="12"/>
        <end position="34"/>
    </location>
</feature>
<evidence type="ECO:0000256" key="6">
    <source>
        <dbReference type="ARBA" id="ARBA00022538"/>
    </source>
</evidence>
<feature type="transmembrane region" description="Helical" evidence="13">
    <location>
        <begin position="403"/>
        <end position="427"/>
    </location>
</feature>
<keyword evidence="6" id="KW-0633">Potassium transport</keyword>
<keyword evidence="10" id="KW-0406">Ion transport</keyword>
<keyword evidence="11 13" id="KW-0472">Membrane</keyword>
<dbReference type="Pfam" id="PF02386">
    <property type="entry name" value="TrkH"/>
    <property type="match status" value="1"/>
</dbReference>
<dbReference type="PANTHER" id="PTHR32024">
    <property type="entry name" value="TRK SYSTEM POTASSIUM UPTAKE PROTEIN TRKG-RELATED"/>
    <property type="match status" value="1"/>
</dbReference>
<feature type="transmembrane region" description="Helical" evidence="13">
    <location>
        <begin position="465"/>
        <end position="485"/>
    </location>
</feature>
<feature type="binding site" evidence="12">
    <location>
        <position position="324"/>
    </location>
    <ligand>
        <name>K(+)</name>
        <dbReference type="ChEBI" id="CHEBI:29103"/>
    </ligand>
</feature>
<evidence type="ECO:0000256" key="9">
    <source>
        <dbReference type="ARBA" id="ARBA00022989"/>
    </source>
</evidence>
<dbReference type="EMBL" id="OBDZ01000037">
    <property type="protein sequence ID" value="SNY45217.1"/>
    <property type="molecule type" value="Genomic_DNA"/>
</dbReference>